<feature type="transmembrane region" description="Helical" evidence="2">
    <location>
        <begin position="21"/>
        <end position="41"/>
    </location>
</feature>
<dbReference type="Pfam" id="PF16872">
    <property type="entry name" value="putAbiC"/>
    <property type="match status" value="1"/>
</dbReference>
<dbReference type="InterPro" id="IPR031709">
    <property type="entry name" value="PutAbiC"/>
</dbReference>
<dbReference type="RefSeq" id="WP_131028540.1">
    <property type="nucleotide sequence ID" value="NZ_SIXF01000002.1"/>
</dbReference>
<feature type="coiled-coil region" evidence="1">
    <location>
        <begin position="84"/>
        <end position="111"/>
    </location>
</feature>
<accession>A0A4Q9HH68</accession>
<evidence type="ECO:0008006" key="5">
    <source>
        <dbReference type="Google" id="ProtNLM"/>
    </source>
</evidence>
<evidence type="ECO:0000313" key="3">
    <source>
        <dbReference type="EMBL" id="TBO44465.1"/>
    </source>
</evidence>
<keyword evidence="2" id="KW-0812">Transmembrane</keyword>
<evidence type="ECO:0000313" key="4">
    <source>
        <dbReference type="Proteomes" id="UP000291819"/>
    </source>
</evidence>
<dbReference type="EMBL" id="SIXF01000002">
    <property type="protein sequence ID" value="TBO44465.1"/>
    <property type="molecule type" value="Genomic_DNA"/>
</dbReference>
<comment type="caution">
    <text evidence="3">The sequence shown here is derived from an EMBL/GenBank/DDBJ whole genome shotgun (WGS) entry which is preliminary data.</text>
</comment>
<protein>
    <recommendedName>
        <fullName evidence="5">Phage abortive infection protein</fullName>
    </recommendedName>
</protein>
<keyword evidence="2" id="KW-0472">Membrane</keyword>
<name>A0A4Q9HH68_9SPHI</name>
<keyword evidence="2" id="KW-1133">Transmembrane helix</keyword>
<keyword evidence="4" id="KW-1185">Reference proteome</keyword>
<gene>
    <name evidence="3" type="ORF">EYS08_03935</name>
</gene>
<keyword evidence="1" id="KW-0175">Coiled coil</keyword>
<feature type="transmembrane region" description="Helical" evidence="2">
    <location>
        <begin position="61"/>
        <end position="82"/>
    </location>
</feature>
<reference evidence="3 4" key="1">
    <citation type="submission" date="2019-02" db="EMBL/GenBank/DDBJ databases">
        <title>Pedobacter kyonggii whole genome sequence analysis.</title>
        <authorList>
            <person name="Dahal R.H."/>
        </authorList>
    </citation>
    <scope>NUCLEOTIDE SEQUENCE [LARGE SCALE GENOMIC DNA]</scope>
    <source>
        <strain evidence="3 4">K-4-11-1</strain>
    </source>
</reference>
<dbReference type="AlphaFoldDB" id="A0A4Q9HH68"/>
<sequence>MKKKKIIKTNDKVRALTPLQVTSIAITTVVILSLWMLNWVLLGDKIPQDGINDRGTFGDMFGAVNALFSGLAFGGIIWTILLQRNELKLQREESRESRKEAVEQNKTLRAQRFEHTFFNMLNLQNEIIKNLQTPTGKGRKVIQDAKNSLTSFLSLSNLKEIAGSLEWGFYRNETWEGHSITTFHAGGVLKDFYHQEFYDQYSSHFNHYFRHLYHIFKFIYFSKLEVGEKNFYATLARASLSQDELYLIAFNGLIEGYGNPNFLYLIKEYDILQNFVRAEVQPDVFINLIDEELASVIYPFKETKPTTVNF</sequence>
<proteinExistence type="predicted"/>
<evidence type="ECO:0000256" key="1">
    <source>
        <dbReference type="SAM" id="Coils"/>
    </source>
</evidence>
<evidence type="ECO:0000256" key="2">
    <source>
        <dbReference type="SAM" id="Phobius"/>
    </source>
</evidence>
<dbReference type="Proteomes" id="UP000291819">
    <property type="component" value="Unassembled WGS sequence"/>
</dbReference>
<dbReference type="OrthoDB" id="6678638at2"/>
<organism evidence="3 4">
    <name type="scientific">Pedobacter kyonggii</name>
    <dbReference type="NCBI Taxonomy" id="1926871"/>
    <lineage>
        <taxon>Bacteria</taxon>
        <taxon>Pseudomonadati</taxon>
        <taxon>Bacteroidota</taxon>
        <taxon>Sphingobacteriia</taxon>
        <taxon>Sphingobacteriales</taxon>
        <taxon>Sphingobacteriaceae</taxon>
        <taxon>Pedobacter</taxon>
    </lineage>
</organism>